<proteinExistence type="predicted"/>
<sequence length="100" mass="10218">MTRPLALAALCLALPALAQAQTARQCAPRDDVVALLADQYGEARQAMGLAANNVVVELFANADSGSWTITGTTATGLTCLIASGEAYQALAEKLLPGQGT</sequence>
<evidence type="ECO:0000256" key="1">
    <source>
        <dbReference type="SAM" id="SignalP"/>
    </source>
</evidence>
<evidence type="ECO:0000313" key="3">
    <source>
        <dbReference type="Proteomes" id="UP000294835"/>
    </source>
</evidence>
<dbReference type="AlphaFoldDB" id="A0A4R2Q038"/>
<feature type="chain" id="PRO_5020346322" evidence="1">
    <location>
        <begin position="21"/>
        <end position="100"/>
    </location>
</feature>
<keyword evidence="3" id="KW-1185">Reference proteome</keyword>
<gene>
    <name evidence="2" type="ORF">EV662_10980</name>
</gene>
<organism evidence="2 3">
    <name type="scientific">Rhodovulum marinum</name>
    <dbReference type="NCBI Taxonomy" id="320662"/>
    <lineage>
        <taxon>Bacteria</taxon>
        <taxon>Pseudomonadati</taxon>
        <taxon>Pseudomonadota</taxon>
        <taxon>Alphaproteobacteria</taxon>
        <taxon>Rhodobacterales</taxon>
        <taxon>Paracoccaceae</taxon>
        <taxon>Rhodovulum</taxon>
    </lineage>
</organism>
<dbReference type="EMBL" id="SLXP01000009">
    <property type="protein sequence ID" value="TCP39955.1"/>
    <property type="molecule type" value="Genomic_DNA"/>
</dbReference>
<dbReference type="OrthoDB" id="9810895at2"/>
<evidence type="ECO:0000313" key="2">
    <source>
        <dbReference type="EMBL" id="TCP39955.1"/>
    </source>
</evidence>
<comment type="caution">
    <text evidence="2">The sequence shown here is derived from an EMBL/GenBank/DDBJ whole genome shotgun (WGS) entry which is preliminary data.</text>
</comment>
<feature type="signal peptide" evidence="1">
    <location>
        <begin position="1"/>
        <end position="20"/>
    </location>
</feature>
<protein>
    <submittedName>
        <fullName evidence="2">Uncharacterized protein</fullName>
    </submittedName>
</protein>
<dbReference type="RefSeq" id="WP_132463706.1">
    <property type="nucleotide sequence ID" value="NZ_SLXP01000009.1"/>
</dbReference>
<accession>A0A4R2Q038</accession>
<dbReference type="Proteomes" id="UP000294835">
    <property type="component" value="Unassembled WGS sequence"/>
</dbReference>
<keyword evidence="1" id="KW-0732">Signal</keyword>
<name>A0A4R2Q038_9RHOB</name>
<reference evidence="2 3" key="1">
    <citation type="submission" date="2019-03" db="EMBL/GenBank/DDBJ databases">
        <title>Genomic Encyclopedia of Type Strains, Phase IV (KMG-IV): sequencing the most valuable type-strain genomes for metagenomic binning, comparative biology and taxonomic classification.</title>
        <authorList>
            <person name="Goeker M."/>
        </authorList>
    </citation>
    <scope>NUCLEOTIDE SEQUENCE [LARGE SCALE GENOMIC DNA]</scope>
    <source>
        <strain evidence="2 3">DSM 18063</strain>
    </source>
</reference>